<name>A0A834M487_RHYFE</name>
<sequence length="33" mass="3769">YIQIAREIDEGKIPEGIQALLEESTELDLKQEP</sequence>
<accession>A0A834M487</accession>
<proteinExistence type="predicted"/>
<evidence type="ECO:0000313" key="1">
    <source>
        <dbReference type="EMBL" id="KAF7264554.1"/>
    </source>
</evidence>
<gene>
    <name evidence="2" type="ORF">GWI33_023059</name>
    <name evidence="1" type="ORF">GWI33_023060</name>
</gene>
<protein>
    <submittedName>
        <fullName evidence="1">Uncharacterized protein</fullName>
    </submittedName>
</protein>
<dbReference type="EMBL" id="JAACXV010016658">
    <property type="protein sequence ID" value="KAF7264555.1"/>
    <property type="molecule type" value="Genomic_DNA"/>
</dbReference>
<dbReference type="EMBL" id="JAACXV010016659">
    <property type="protein sequence ID" value="KAF7264554.1"/>
    <property type="molecule type" value="Genomic_DNA"/>
</dbReference>
<reference evidence="1" key="1">
    <citation type="submission" date="2020-08" db="EMBL/GenBank/DDBJ databases">
        <title>Genome sequencing and assembly of the red palm weevil Rhynchophorus ferrugineus.</title>
        <authorList>
            <person name="Dias G.B."/>
            <person name="Bergman C.M."/>
            <person name="Manee M."/>
        </authorList>
    </citation>
    <scope>NUCLEOTIDE SEQUENCE</scope>
    <source>
        <strain evidence="1">AA-2017</strain>
        <tissue evidence="1">Whole larva</tissue>
    </source>
</reference>
<feature type="non-terminal residue" evidence="1">
    <location>
        <position position="1"/>
    </location>
</feature>
<dbReference type="AlphaFoldDB" id="A0A834M487"/>
<evidence type="ECO:0000313" key="3">
    <source>
        <dbReference type="Proteomes" id="UP000625711"/>
    </source>
</evidence>
<comment type="caution">
    <text evidence="1">The sequence shown here is derived from an EMBL/GenBank/DDBJ whole genome shotgun (WGS) entry which is preliminary data.</text>
</comment>
<dbReference type="Proteomes" id="UP000625711">
    <property type="component" value="Unassembled WGS sequence"/>
</dbReference>
<keyword evidence="3" id="KW-1185">Reference proteome</keyword>
<organism evidence="1 3">
    <name type="scientific">Rhynchophorus ferrugineus</name>
    <name type="common">Red palm weevil</name>
    <name type="synonym">Curculio ferrugineus</name>
    <dbReference type="NCBI Taxonomy" id="354439"/>
    <lineage>
        <taxon>Eukaryota</taxon>
        <taxon>Metazoa</taxon>
        <taxon>Ecdysozoa</taxon>
        <taxon>Arthropoda</taxon>
        <taxon>Hexapoda</taxon>
        <taxon>Insecta</taxon>
        <taxon>Pterygota</taxon>
        <taxon>Neoptera</taxon>
        <taxon>Endopterygota</taxon>
        <taxon>Coleoptera</taxon>
        <taxon>Polyphaga</taxon>
        <taxon>Cucujiformia</taxon>
        <taxon>Curculionidae</taxon>
        <taxon>Dryophthorinae</taxon>
        <taxon>Rhynchophorus</taxon>
    </lineage>
</organism>
<evidence type="ECO:0000313" key="2">
    <source>
        <dbReference type="EMBL" id="KAF7264555.1"/>
    </source>
</evidence>